<evidence type="ECO:0000313" key="11">
    <source>
        <dbReference type="Proteomes" id="UP000789759"/>
    </source>
</evidence>
<keyword evidence="7 9" id="KW-0472">Membrane</keyword>
<keyword evidence="6" id="KW-0406">Ion transport</keyword>
<feature type="region of interest" description="Disordered" evidence="8">
    <location>
        <begin position="391"/>
        <end position="428"/>
    </location>
</feature>
<evidence type="ECO:0000256" key="4">
    <source>
        <dbReference type="ARBA" id="ARBA00022692"/>
    </source>
</evidence>
<dbReference type="GO" id="GO:0005886">
    <property type="term" value="C:plasma membrane"/>
    <property type="evidence" value="ECO:0007669"/>
    <property type="project" value="UniProtKB-SubCell"/>
</dbReference>
<evidence type="ECO:0000256" key="1">
    <source>
        <dbReference type="ARBA" id="ARBA00004651"/>
    </source>
</evidence>
<dbReference type="AlphaFoldDB" id="A0A9N9CXV7"/>
<feature type="transmembrane region" description="Helical" evidence="9">
    <location>
        <begin position="41"/>
        <end position="61"/>
    </location>
</feature>
<evidence type="ECO:0000256" key="7">
    <source>
        <dbReference type="ARBA" id="ARBA00023136"/>
    </source>
</evidence>
<keyword evidence="4 9" id="KW-0812">Transmembrane</keyword>
<dbReference type="GO" id="GO:0005254">
    <property type="term" value="F:chloride channel activity"/>
    <property type="evidence" value="ECO:0007669"/>
    <property type="project" value="InterPro"/>
</dbReference>
<keyword evidence="2" id="KW-0813">Transport</keyword>
<dbReference type="EMBL" id="CAJVQA010005249">
    <property type="protein sequence ID" value="CAG8616350.1"/>
    <property type="molecule type" value="Genomic_DNA"/>
</dbReference>
<accession>A0A9N9CXV7</accession>
<feature type="transmembrane region" description="Helical" evidence="9">
    <location>
        <begin position="294"/>
        <end position="314"/>
    </location>
</feature>
<dbReference type="Proteomes" id="UP000789759">
    <property type="component" value="Unassembled WGS sequence"/>
</dbReference>
<evidence type="ECO:0000256" key="3">
    <source>
        <dbReference type="ARBA" id="ARBA00022475"/>
    </source>
</evidence>
<evidence type="ECO:0000256" key="8">
    <source>
        <dbReference type="SAM" id="MobiDB-lite"/>
    </source>
</evidence>
<evidence type="ECO:0000256" key="6">
    <source>
        <dbReference type="ARBA" id="ARBA00023065"/>
    </source>
</evidence>
<comment type="subcellular location">
    <subcellularLocation>
        <location evidence="1">Cell membrane</location>
        <topology evidence="1">Multi-pass membrane protein</topology>
    </subcellularLocation>
</comment>
<dbReference type="InterPro" id="IPR044669">
    <property type="entry name" value="YneE/VCCN1/2-like"/>
</dbReference>
<dbReference type="OrthoDB" id="1368at2759"/>
<keyword evidence="5 9" id="KW-1133">Transmembrane helix</keyword>
<sequence length="428" mass="48968">MPSKSEKHSEDRFHHPKIYTPYRENKLSPLFRWRGSVIPKVLPQTIFITILAVTVTALYQYTDIKLSIKPTFISIIGFIVSLLLGYRTNTAYDRYWEGRRLWSTLVVSIRNLVRCIWVNVKETEPKHLLEKKTAINLLLGFAVSVKHYLREEDGIDHPDLKPYITNIKSSLPAFHPLDKNNYKKKPSGFKKWFSHSISTSELGGDCENIVNHNLPLEISFYLSSYIRQQKINNSTDDSTISIMYNNLCTLTDCLSSLERVLRSPIPLAYSIHLAQTTWLYCLSLPFQLVSDNGWITIIITFFVTLILLGVEAIANEIENPFGKDENDLDLDDFCGILKLELVNIVAHKAPSMDDWVYSLENHPFETDSITATEAKHLNINEVRSILEEDNRRLSARSEKRSRNSTSDSDGSDGSDTLNQNEISIHVDS</sequence>
<feature type="compositionally biased region" description="Low complexity" evidence="8">
    <location>
        <begin position="404"/>
        <end position="416"/>
    </location>
</feature>
<reference evidence="10" key="1">
    <citation type="submission" date="2021-06" db="EMBL/GenBank/DDBJ databases">
        <authorList>
            <person name="Kallberg Y."/>
            <person name="Tangrot J."/>
            <person name="Rosling A."/>
        </authorList>
    </citation>
    <scope>NUCLEOTIDE SEQUENCE</scope>
    <source>
        <strain evidence="10">FL966</strain>
    </source>
</reference>
<dbReference type="PANTHER" id="PTHR33281:SF19">
    <property type="entry name" value="VOLTAGE-DEPENDENT ANION CHANNEL-FORMING PROTEIN YNEE"/>
    <property type="match status" value="1"/>
</dbReference>
<proteinExistence type="predicted"/>
<keyword evidence="3" id="KW-1003">Cell membrane</keyword>
<evidence type="ECO:0000256" key="9">
    <source>
        <dbReference type="SAM" id="Phobius"/>
    </source>
</evidence>
<dbReference type="Pfam" id="PF25539">
    <property type="entry name" value="Bestrophin_2"/>
    <property type="match status" value="1"/>
</dbReference>
<dbReference type="PANTHER" id="PTHR33281">
    <property type="entry name" value="UPF0187 PROTEIN YNEE"/>
    <property type="match status" value="1"/>
</dbReference>
<comment type="caution">
    <text evidence="10">The sequence shown here is derived from an EMBL/GenBank/DDBJ whole genome shotgun (WGS) entry which is preliminary data.</text>
</comment>
<evidence type="ECO:0000313" key="10">
    <source>
        <dbReference type="EMBL" id="CAG8616350.1"/>
    </source>
</evidence>
<protein>
    <submittedName>
        <fullName evidence="10">8659_t:CDS:1</fullName>
    </submittedName>
</protein>
<keyword evidence="11" id="KW-1185">Reference proteome</keyword>
<name>A0A9N9CXV7_9GLOM</name>
<feature type="transmembrane region" description="Helical" evidence="9">
    <location>
        <begin position="67"/>
        <end position="86"/>
    </location>
</feature>
<organism evidence="10 11">
    <name type="scientific">Cetraspora pellucida</name>
    <dbReference type="NCBI Taxonomy" id="1433469"/>
    <lineage>
        <taxon>Eukaryota</taxon>
        <taxon>Fungi</taxon>
        <taxon>Fungi incertae sedis</taxon>
        <taxon>Mucoromycota</taxon>
        <taxon>Glomeromycotina</taxon>
        <taxon>Glomeromycetes</taxon>
        <taxon>Diversisporales</taxon>
        <taxon>Gigasporaceae</taxon>
        <taxon>Cetraspora</taxon>
    </lineage>
</organism>
<gene>
    <name evidence="10" type="ORF">CPELLU_LOCUS7699</name>
</gene>
<evidence type="ECO:0000256" key="2">
    <source>
        <dbReference type="ARBA" id="ARBA00022448"/>
    </source>
</evidence>
<feature type="compositionally biased region" description="Basic and acidic residues" evidence="8">
    <location>
        <begin position="391"/>
        <end position="401"/>
    </location>
</feature>
<evidence type="ECO:0000256" key="5">
    <source>
        <dbReference type="ARBA" id="ARBA00022989"/>
    </source>
</evidence>